<feature type="compositionally biased region" description="Polar residues" evidence="5">
    <location>
        <begin position="619"/>
        <end position="654"/>
    </location>
</feature>
<dbReference type="PROSITE" id="PS00653">
    <property type="entry name" value="GLYCOSYL_HYDROL_F1_2"/>
    <property type="match status" value="1"/>
</dbReference>
<dbReference type="Pfam" id="PF00232">
    <property type="entry name" value="Glyco_hydro_1"/>
    <property type="match status" value="2"/>
</dbReference>
<dbReference type="SUPFAM" id="SSF51445">
    <property type="entry name" value="(Trans)glycosidases"/>
    <property type="match status" value="1"/>
</dbReference>
<evidence type="ECO:0000256" key="4">
    <source>
        <dbReference type="RuleBase" id="RU003690"/>
    </source>
</evidence>
<protein>
    <submittedName>
        <fullName evidence="6">Oleuropein beta-glucosidase</fullName>
    </submittedName>
</protein>
<reference evidence="6" key="2">
    <citation type="journal article" date="2024" name="Plant">
        <title>Genomic evolution and insights into agronomic trait innovations of Sesamum species.</title>
        <authorList>
            <person name="Miao H."/>
            <person name="Wang L."/>
            <person name="Qu L."/>
            <person name="Liu H."/>
            <person name="Sun Y."/>
            <person name="Le M."/>
            <person name="Wang Q."/>
            <person name="Wei S."/>
            <person name="Zheng Y."/>
            <person name="Lin W."/>
            <person name="Duan Y."/>
            <person name="Cao H."/>
            <person name="Xiong S."/>
            <person name="Wang X."/>
            <person name="Wei L."/>
            <person name="Li C."/>
            <person name="Ma Q."/>
            <person name="Ju M."/>
            <person name="Zhao R."/>
            <person name="Li G."/>
            <person name="Mu C."/>
            <person name="Tian Q."/>
            <person name="Mei H."/>
            <person name="Zhang T."/>
            <person name="Gao T."/>
            <person name="Zhang H."/>
        </authorList>
    </citation>
    <scope>NUCLEOTIDE SEQUENCE</scope>
    <source>
        <strain evidence="6">G02</strain>
    </source>
</reference>
<evidence type="ECO:0000313" key="6">
    <source>
        <dbReference type="EMBL" id="KAL0319824.1"/>
    </source>
</evidence>
<dbReference type="PRINTS" id="PR00131">
    <property type="entry name" value="GLHYDRLASE1"/>
</dbReference>
<proteinExistence type="inferred from homology"/>
<dbReference type="EMBL" id="JACGWJ010000024">
    <property type="protein sequence ID" value="KAL0319824.1"/>
    <property type="molecule type" value="Genomic_DNA"/>
</dbReference>
<dbReference type="InterPro" id="IPR001360">
    <property type="entry name" value="Glyco_hydro_1"/>
</dbReference>
<evidence type="ECO:0000256" key="2">
    <source>
        <dbReference type="ARBA" id="ARBA00022801"/>
    </source>
</evidence>
<dbReference type="GO" id="GO:0005975">
    <property type="term" value="P:carbohydrate metabolic process"/>
    <property type="evidence" value="ECO:0007669"/>
    <property type="project" value="InterPro"/>
</dbReference>
<feature type="region of interest" description="Disordered" evidence="5">
    <location>
        <begin position="595"/>
        <end position="701"/>
    </location>
</feature>
<dbReference type="FunFam" id="3.20.20.80:FF:000020">
    <property type="entry name" value="Beta-glucosidase 12"/>
    <property type="match status" value="1"/>
</dbReference>
<evidence type="ECO:0000256" key="5">
    <source>
        <dbReference type="SAM" id="MobiDB-lite"/>
    </source>
</evidence>
<dbReference type="Gene3D" id="3.20.20.80">
    <property type="entry name" value="Glycosidases"/>
    <property type="match status" value="2"/>
</dbReference>
<dbReference type="PANTHER" id="PTHR10353:SF137">
    <property type="entry name" value="MYROSINASE 3-RELATED"/>
    <property type="match status" value="1"/>
</dbReference>
<dbReference type="InterPro" id="IPR017853">
    <property type="entry name" value="GH"/>
</dbReference>
<comment type="similarity">
    <text evidence="1 4">Belongs to the glycosyl hydrolase 1 family.</text>
</comment>
<reference evidence="6" key="1">
    <citation type="submission" date="2020-06" db="EMBL/GenBank/DDBJ databases">
        <authorList>
            <person name="Li T."/>
            <person name="Hu X."/>
            <person name="Zhang T."/>
            <person name="Song X."/>
            <person name="Zhang H."/>
            <person name="Dai N."/>
            <person name="Sheng W."/>
            <person name="Hou X."/>
            <person name="Wei L."/>
        </authorList>
    </citation>
    <scope>NUCLEOTIDE SEQUENCE</scope>
    <source>
        <strain evidence="6">G02</strain>
        <tissue evidence="6">Leaf</tissue>
    </source>
</reference>
<evidence type="ECO:0000256" key="1">
    <source>
        <dbReference type="ARBA" id="ARBA00010838"/>
    </source>
</evidence>
<dbReference type="PANTHER" id="PTHR10353">
    <property type="entry name" value="GLYCOSYL HYDROLASE"/>
    <property type="match status" value="1"/>
</dbReference>
<gene>
    <name evidence="6" type="ORF">Sradi_5243900</name>
</gene>
<keyword evidence="2" id="KW-0378">Hydrolase</keyword>
<feature type="compositionally biased region" description="Low complexity" evidence="5">
    <location>
        <begin position="656"/>
        <end position="673"/>
    </location>
</feature>
<name>A0AAW2LN13_SESRA</name>
<keyword evidence="3" id="KW-0326">Glycosidase</keyword>
<evidence type="ECO:0000256" key="3">
    <source>
        <dbReference type="ARBA" id="ARBA00023295"/>
    </source>
</evidence>
<dbReference type="InterPro" id="IPR033132">
    <property type="entry name" value="GH_1_N_CS"/>
</dbReference>
<sequence>MSGGSTQVPPQTIHTDFTKLTRNHFPTDFVFGTGTSAYQVEGGAAKGGRGLSVWDVFTLRTPGNILDGSNGNIAVDMYTKYKEDIKMMKSMGFDAYRFSISWPRILPEIEPYVTLFHWDTPYALEQEYGGFLSQDIVNDFRDFAELCFWEFGDRVKYWITLNEPWTYCNNGYVACNFPPGAASSPLPPPAPAPAPAPAPSSGSIMNTTYNTTFLSSGLADNLLASHIAVDDRPIKYNFIPYRGSETMQQSKLSFIPHRAAFHHDYNRTISSLSSPVLESRIFGKTLIEKSGRRSVNGFLTLSTPTKDVYTVGKNLLLAHAAAVQSYRTKFKAHQNGQIGITLVSCWFEPLNKDDEEDRKAAVRARDFMLGWFLEPVLSGRYPQNMIDNVSADNLPQFEPHEVDLLKGSIDFLGLNYYTSFYASHDPDPNVASGYNRDQKLAIFQEKKIGNRKVKIGEPAGSAWLYIVPHGIYELLKEINQTYNNSTYNLPPIYITENGVDEKNDHRLTAYQACNDQHRIKYHQDHLGNILKAMNDKEGKVNVKGYFAWSFCDNFEWQVGYTSRFGIIYIDHKNHLRRHPKESATWFSKFLVKTESRDNKHSGNNEPSANQSDDDKGSRNIISSANQSGDNNSSVNNVPGANESGDNNSSVNNVPGANESGNNNSLVNNVPGANESGDNKGSGNNVPVANEPKNNKGSENKP</sequence>
<accession>A0AAW2LN13</accession>
<dbReference type="AlphaFoldDB" id="A0AAW2LN13"/>
<dbReference type="GO" id="GO:0008422">
    <property type="term" value="F:beta-glucosidase activity"/>
    <property type="evidence" value="ECO:0007669"/>
    <property type="project" value="UniProtKB-ARBA"/>
</dbReference>
<feature type="compositionally biased region" description="Basic and acidic residues" evidence="5">
    <location>
        <begin position="692"/>
        <end position="701"/>
    </location>
</feature>
<comment type="caution">
    <text evidence="6">The sequence shown here is derived from an EMBL/GenBank/DDBJ whole genome shotgun (WGS) entry which is preliminary data.</text>
</comment>
<organism evidence="6">
    <name type="scientific">Sesamum radiatum</name>
    <name type="common">Black benniseed</name>
    <dbReference type="NCBI Taxonomy" id="300843"/>
    <lineage>
        <taxon>Eukaryota</taxon>
        <taxon>Viridiplantae</taxon>
        <taxon>Streptophyta</taxon>
        <taxon>Embryophyta</taxon>
        <taxon>Tracheophyta</taxon>
        <taxon>Spermatophyta</taxon>
        <taxon>Magnoliopsida</taxon>
        <taxon>eudicotyledons</taxon>
        <taxon>Gunneridae</taxon>
        <taxon>Pentapetalae</taxon>
        <taxon>asterids</taxon>
        <taxon>lamiids</taxon>
        <taxon>Lamiales</taxon>
        <taxon>Pedaliaceae</taxon>
        <taxon>Sesamum</taxon>
    </lineage>
</organism>